<evidence type="ECO:0000313" key="1">
    <source>
        <dbReference type="EMBL" id="CAD8163854.1"/>
    </source>
</evidence>
<keyword evidence="2" id="KW-1185">Reference proteome</keyword>
<evidence type="ECO:0000313" key="2">
    <source>
        <dbReference type="Proteomes" id="UP000689195"/>
    </source>
</evidence>
<name>A0A8S1UHM2_9CILI</name>
<gene>
    <name evidence="1" type="ORF">PPENT_87.1.T0400097</name>
</gene>
<protein>
    <submittedName>
        <fullName evidence="1">Uncharacterized protein</fullName>
    </submittedName>
</protein>
<dbReference type="AlphaFoldDB" id="A0A8S1UHM2"/>
<reference evidence="1" key="1">
    <citation type="submission" date="2021-01" db="EMBL/GenBank/DDBJ databases">
        <authorList>
            <consortium name="Genoscope - CEA"/>
            <person name="William W."/>
        </authorList>
    </citation>
    <scope>NUCLEOTIDE SEQUENCE</scope>
</reference>
<organism evidence="1 2">
    <name type="scientific">Paramecium pentaurelia</name>
    <dbReference type="NCBI Taxonomy" id="43138"/>
    <lineage>
        <taxon>Eukaryota</taxon>
        <taxon>Sar</taxon>
        <taxon>Alveolata</taxon>
        <taxon>Ciliophora</taxon>
        <taxon>Intramacronucleata</taxon>
        <taxon>Oligohymenophorea</taxon>
        <taxon>Peniculida</taxon>
        <taxon>Parameciidae</taxon>
        <taxon>Paramecium</taxon>
    </lineage>
</organism>
<dbReference type="Proteomes" id="UP000689195">
    <property type="component" value="Unassembled WGS sequence"/>
</dbReference>
<accession>A0A8S1UHM2</accession>
<proteinExistence type="predicted"/>
<dbReference type="EMBL" id="CAJJDO010000040">
    <property type="protein sequence ID" value="CAD8163854.1"/>
    <property type="molecule type" value="Genomic_DNA"/>
</dbReference>
<comment type="caution">
    <text evidence="1">The sequence shown here is derived from an EMBL/GenBank/DDBJ whole genome shotgun (WGS) entry which is preliminary data.</text>
</comment>
<sequence length="103" mass="12535">MIIITIGVDFFQFKQINQQSTKLFCSLTYRFIKDYLNKQTSKYYVVVKMRKKHKNHYIYLNWNIQIEIAEVAKKGEAIFYISSIQLQQKKINQYQLRVQLLEF</sequence>